<sequence>MAYIRTYNTMQKRKGRAIKRHEMIWREPVRDERGLPVPADPTNPEGRKKYQSRQKSFVDREAAERFRDQLNAEKHQPGGVAVPREKLFAHAAEAWLASRTDLKASTRVEYENLLRPKVKAHKDTSGESTAHLSVISTFGCKAVGSITRQQIAEWVQALTAAGKKPSTVRHAYFVVKMILEQAVADGLLRDNPADHVKLPTERTPESGTPGVVDDPDMFLTAEQVSALVDATPWPYNVLIHVAAWSGLRAAELAGLQVGDVHLPARQVSPKPTALRVDQTLRIQAGEPVYDTPKTRGSRRVVPVPRRRHRFSATT</sequence>
<feature type="domain" description="Tyr recombinase" evidence="6">
    <location>
        <begin position="214"/>
        <end position="314"/>
    </location>
</feature>
<reference evidence="7 8" key="1">
    <citation type="submission" date="2020-04" db="EMBL/GenBank/DDBJ databases">
        <title>Gordonia sp. nov. TBRC 11910.</title>
        <authorList>
            <person name="Suriyachadkun C."/>
        </authorList>
    </citation>
    <scope>NUCLEOTIDE SEQUENCE [LARGE SCALE GENOMIC DNA]</scope>
    <source>
        <strain evidence="7 8">TBRC 11910</strain>
    </source>
</reference>
<proteinExistence type="inferred from homology"/>
<evidence type="ECO:0000256" key="2">
    <source>
        <dbReference type="ARBA" id="ARBA00022908"/>
    </source>
</evidence>
<evidence type="ECO:0000256" key="4">
    <source>
        <dbReference type="ARBA" id="ARBA00023172"/>
    </source>
</evidence>
<evidence type="ECO:0000256" key="1">
    <source>
        <dbReference type="ARBA" id="ARBA00008857"/>
    </source>
</evidence>
<dbReference type="PANTHER" id="PTHR30629">
    <property type="entry name" value="PROPHAGE INTEGRASE"/>
    <property type="match status" value="1"/>
</dbReference>
<keyword evidence="8" id="KW-1185">Reference proteome</keyword>
<dbReference type="InterPro" id="IPR011010">
    <property type="entry name" value="DNA_brk_join_enz"/>
</dbReference>
<evidence type="ECO:0000313" key="7">
    <source>
        <dbReference type="EMBL" id="NMO02535.1"/>
    </source>
</evidence>
<dbReference type="Gene3D" id="1.10.443.10">
    <property type="entry name" value="Intergrase catalytic core"/>
    <property type="match status" value="1"/>
</dbReference>
<accession>A0A848L0E3</accession>
<evidence type="ECO:0000256" key="3">
    <source>
        <dbReference type="ARBA" id="ARBA00023125"/>
    </source>
</evidence>
<dbReference type="Proteomes" id="UP000550729">
    <property type="component" value="Unassembled WGS sequence"/>
</dbReference>
<dbReference type="PANTHER" id="PTHR30629:SF2">
    <property type="entry name" value="PROPHAGE INTEGRASE INTS-RELATED"/>
    <property type="match status" value="1"/>
</dbReference>
<gene>
    <name evidence="7" type="ORF">HH308_15065</name>
</gene>
<dbReference type="Gene3D" id="1.10.150.130">
    <property type="match status" value="1"/>
</dbReference>
<feature type="compositionally biased region" description="Basic and acidic residues" evidence="5">
    <location>
        <begin position="195"/>
        <end position="204"/>
    </location>
</feature>
<dbReference type="AlphaFoldDB" id="A0A848L0E3"/>
<dbReference type="InterPro" id="IPR013762">
    <property type="entry name" value="Integrase-like_cat_sf"/>
</dbReference>
<dbReference type="GO" id="GO:0006310">
    <property type="term" value="P:DNA recombination"/>
    <property type="evidence" value="ECO:0007669"/>
    <property type="project" value="UniProtKB-KW"/>
</dbReference>
<dbReference type="InterPro" id="IPR010998">
    <property type="entry name" value="Integrase_recombinase_N"/>
</dbReference>
<dbReference type="EMBL" id="JABBNB010000014">
    <property type="protein sequence ID" value="NMO02535.1"/>
    <property type="molecule type" value="Genomic_DNA"/>
</dbReference>
<feature type="region of interest" description="Disordered" evidence="5">
    <location>
        <begin position="29"/>
        <end position="58"/>
    </location>
</feature>
<evidence type="ECO:0000313" key="8">
    <source>
        <dbReference type="Proteomes" id="UP000550729"/>
    </source>
</evidence>
<dbReference type="GO" id="GO:0015074">
    <property type="term" value="P:DNA integration"/>
    <property type="evidence" value="ECO:0007669"/>
    <property type="project" value="UniProtKB-KW"/>
</dbReference>
<keyword evidence="4" id="KW-0233">DNA recombination</keyword>
<organism evidence="7 8">
    <name type="scientific">Gordonia asplenii</name>
    <dbReference type="NCBI Taxonomy" id="2725283"/>
    <lineage>
        <taxon>Bacteria</taxon>
        <taxon>Bacillati</taxon>
        <taxon>Actinomycetota</taxon>
        <taxon>Actinomycetes</taxon>
        <taxon>Mycobacteriales</taxon>
        <taxon>Gordoniaceae</taxon>
        <taxon>Gordonia</taxon>
    </lineage>
</organism>
<keyword evidence="3" id="KW-0238">DNA-binding</keyword>
<dbReference type="GO" id="GO:0003677">
    <property type="term" value="F:DNA binding"/>
    <property type="evidence" value="ECO:0007669"/>
    <property type="project" value="UniProtKB-KW"/>
</dbReference>
<protein>
    <recommendedName>
        <fullName evidence="6">Tyr recombinase domain-containing protein</fullName>
    </recommendedName>
</protein>
<comment type="caution">
    <text evidence="7">The sequence shown here is derived from an EMBL/GenBank/DDBJ whole genome shotgun (WGS) entry which is preliminary data.</text>
</comment>
<dbReference type="RefSeq" id="WP_170195031.1">
    <property type="nucleotide sequence ID" value="NZ_JABBNB010000014.1"/>
</dbReference>
<dbReference type="SUPFAM" id="SSF56349">
    <property type="entry name" value="DNA breaking-rejoining enzymes"/>
    <property type="match status" value="1"/>
</dbReference>
<dbReference type="PROSITE" id="PS51898">
    <property type="entry name" value="TYR_RECOMBINASE"/>
    <property type="match status" value="1"/>
</dbReference>
<evidence type="ECO:0000256" key="5">
    <source>
        <dbReference type="SAM" id="MobiDB-lite"/>
    </source>
</evidence>
<comment type="similarity">
    <text evidence="1">Belongs to the 'phage' integrase family.</text>
</comment>
<evidence type="ECO:0000259" key="6">
    <source>
        <dbReference type="PROSITE" id="PS51898"/>
    </source>
</evidence>
<dbReference type="InterPro" id="IPR050808">
    <property type="entry name" value="Phage_Integrase"/>
</dbReference>
<keyword evidence="2" id="KW-0229">DNA integration</keyword>
<feature type="region of interest" description="Disordered" evidence="5">
    <location>
        <begin position="195"/>
        <end position="214"/>
    </location>
</feature>
<name>A0A848L0E3_9ACTN</name>
<dbReference type="InterPro" id="IPR002104">
    <property type="entry name" value="Integrase_catalytic"/>
</dbReference>